<organism evidence="10 11">
    <name type="scientific">Halovivax cerinus</name>
    <dbReference type="NCBI Taxonomy" id="1487865"/>
    <lineage>
        <taxon>Archaea</taxon>
        <taxon>Methanobacteriati</taxon>
        <taxon>Methanobacteriota</taxon>
        <taxon>Stenosarchaea group</taxon>
        <taxon>Halobacteria</taxon>
        <taxon>Halobacteriales</taxon>
        <taxon>Natrialbaceae</taxon>
        <taxon>Halovivax</taxon>
    </lineage>
</organism>
<dbReference type="InterPro" id="IPR044643">
    <property type="entry name" value="TrpF_fam"/>
</dbReference>
<evidence type="ECO:0000256" key="6">
    <source>
        <dbReference type="ARBA" id="ARBA00023141"/>
    </source>
</evidence>
<evidence type="ECO:0000256" key="1">
    <source>
        <dbReference type="ARBA" id="ARBA00001164"/>
    </source>
</evidence>
<dbReference type="Gene3D" id="3.20.20.70">
    <property type="entry name" value="Aldolase class I"/>
    <property type="match status" value="1"/>
</dbReference>
<dbReference type="EC" id="5.3.1.24" evidence="8"/>
<reference evidence="10 11" key="1">
    <citation type="journal article" date="2019" name="Int. J. Syst. Evol. Microbiol.">
        <title>The Global Catalogue of Microorganisms (GCM) 10K type strain sequencing project: providing services to taxonomists for standard genome sequencing and annotation.</title>
        <authorList>
            <consortium name="The Broad Institute Genomics Platform"/>
            <consortium name="The Broad Institute Genome Sequencing Center for Infectious Disease"/>
            <person name="Wu L."/>
            <person name="Ma J."/>
        </authorList>
    </citation>
    <scope>NUCLEOTIDE SEQUENCE [LARGE SCALE GENOMIC DNA]</scope>
    <source>
        <strain evidence="10 11">IBRC-M 10256</strain>
    </source>
</reference>
<dbReference type="SUPFAM" id="SSF51366">
    <property type="entry name" value="Ribulose-phoshate binding barrel"/>
    <property type="match status" value="1"/>
</dbReference>
<name>A0ABD5NMR9_9EURY</name>
<comment type="catalytic activity">
    <reaction evidence="1 8">
        <text>N-(5-phospho-beta-D-ribosyl)anthranilate = 1-(2-carboxyphenylamino)-1-deoxy-D-ribulose 5-phosphate</text>
        <dbReference type="Rhea" id="RHEA:21540"/>
        <dbReference type="ChEBI" id="CHEBI:18277"/>
        <dbReference type="ChEBI" id="CHEBI:58613"/>
        <dbReference type="EC" id="5.3.1.24"/>
    </reaction>
</comment>
<accession>A0ABD5NMR9</accession>
<dbReference type="PANTHER" id="PTHR42894">
    <property type="entry name" value="N-(5'-PHOSPHORIBOSYL)ANTHRANILATE ISOMERASE"/>
    <property type="match status" value="1"/>
</dbReference>
<gene>
    <name evidence="8" type="primary">trpF</name>
    <name evidence="10" type="ORF">ACFOUR_07270</name>
</gene>
<keyword evidence="4 8" id="KW-0028">Amino-acid biosynthesis</keyword>
<dbReference type="GeneID" id="73903556"/>
<dbReference type="InterPro" id="IPR011060">
    <property type="entry name" value="RibuloseP-bd_barrel"/>
</dbReference>
<dbReference type="CDD" id="cd00405">
    <property type="entry name" value="PRAI"/>
    <property type="match status" value="1"/>
</dbReference>
<keyword evidence="11" id="KW-1185">Reference proteome</keyword>
<dbReference type="EMBL" id="JBHSAQ010000002">
    <property type="protein sequence ID" value="MFC3958170.1"/>
    <property type="molecule type" value="Genomic_DNA"/>
</dbReference>
<evidence type="ECO:0000313" key="11">
    <source>
        <dbReference type="Proteomes" id="UP001595846"/>
    </source>
</evidence>
<comment type="caution">
    <text evidence="10">The sequence shown here is derived from an EMBL/GenBank/DDBJ whole genome shotgun (WGS) entry which is preliminary data.</text>
</comment>
<evidence type="ECO:0000256" key="7">
    <source>
        <dbReference type="ARBA" id="ARBA00023235"/>
    </source>
</evidence>
<evidence type="ECO:0000256" key="3">
    <source>
        <dbReference type="ARBA" id="ARBA00007571"/>
    </source>
</evidence>
<feature type="domain" description="N-(5'phosphoribosyl) anthranilate isomerase (PRAI)" evidence="9">
    <location>
        <begin position="22"/>
        <end position="223"/>
    </location>
</feature>
<evidence type="ECO:0000256" key="4">
    <source>
        <dbReference type="ARBA" id="ARBA00022605"/>
    </source>
</evidence>
<dbReference type="GO" id="GO:0000162">
    <property type="term" value="P:L-tryptophan biosynthetic process"/>
    <property type="evidence" value="ECO:0007669"/>
    <property type="project" value="UniProtKB-UniRule"/>
</dbReference>
<sequence length="235" mass="24166">MTVDGSTAGARPDAETASRPRVKICGLTRPADVDAAIDAGADAVGVVCDVPIETPREVTAERAADLIDRVPSSVTSVLVTMVTDVERVSRLAGRVDPDAIQLHGGVGVGELASLRSRLDALLFVAVDAGADEVPSHYDELADALVIDSVDESGAGGTGETHDWRTTEERAASLASPVVLAGGLTPSNVARAVAVAHPFAVDVSTGIETAAGVKDHDAVRTFVERARAASVETERP</sequence>
<dbReference type="RefSeq" id="WP_256530851.1">
    <property type="nucleotide sequence ID" value="NZ_CP101824.1"/>
</dbReference>
<evidence type="ECO:0000256" key="8">
    <source>
        <dbReference type="HAMAP-Rule" id="MF_00135"/>
    </source>
</evidence>
<dbReference type="InterPro" id="IPR013785">
    <property type="entry name" value="Aldolase_TIM"/>
</dbReference>
<dbReference type="Proteomes" id="UP001595846">
    <property type="component" value="Unassembled WGS sequence"/>
</dbReference>
<dbReference type="AlphaFoldDB" id="A0ABD5NMR9"/>
<evidence type="ECO:0000256" key="5">
    <source>
        <dbReference type="ARBA" id="ARBA00022822"/>
    </source>
</evidence>
<keyword evidence="7 8" id="KW-0413">Isomerase</keyword>
<comment type="pathway">
    <text evidence="2 8">Amino-acid biosynthesis; L-tryptophan biosynthesis; L-tryptophan from chorismate: step 3/5.</text>
</comment>
<comment type="similarity">
    <text evidence="3 8">Belongs to the TrpF family.</text>
</comment>
<dbReference type="Pfam" id="PF00697">
    <property type="entry name" value="PRAI"/>
    <property type="match status" value="1"/>
</dbReference>
<keyword evidence="5 8" id="KW-0822">Tryptophan biosynthesis</keyword>
<dbReference type="InterPro" id="IPR001240">
    <property type="entry name" value="PRAI_dom"/>
</dbReference>
<dbReference type="HAMAP" id="MF_00135">
    <property type="entry name" value="PRAI"/>
    <property type="match status" value="1"/>
</dbReference>
<proteinExistence type="inferred from homology"/>
<evidence type="ECO:0000256" key="2">
    <source>
        <dbReference type="ARBA" id="ARBA00004664"/>
    </source>
</evidence>
<dbReference type="GO" id="GO:0004640">
    <property type="term" value="F:phosphoribosylanthranilate isomerase activity"/>
    <property type="evidence" value="ECO:0007669"/>
    <property type="project" value="UniProtKB-UniRule"/>
</dbReference>
<dbReference type="PANTHER" id="PTHR42894:SF1">
    <property type="entry name" value="N-(5'-PHOSPHORIBOSYL)ANTHRANILATE ISOMERASE"/>
    <property type="match status" value="1"/>
</dbReference>
<keyword evidence="6 8" id="KW-0057">Aromatic amino acid biosynthesis</keyword>
<evidence type="ECO:0000313" key="10">
    <source>
        <dbReference type="EMBL" id="MFC3958170.1"/>
    </source>
</evidence>
<protein>
    <recommendedName>
        <fullName evidence="8">N-(5'-phosphoribosyl)anthranilate isomerase</fullName>
        <shortName evidence="8">PRAI</shortName>
        <ecNumber evidence="8">5.3.1.24</ecNumber>
    </recommendedName>
</protein>
<evidence type="ECO:0000259" key="9">
    <source>
        <dbReference type="Pfam" id="PF00697"/>
    </source>
</evidence>